<name>A0A948RT35_UNCEI</name>
<gene>
    <name evidence="1" type="ORF">KJ970_06255</name>
</gene>
<proteinExistence type="predicted"/>
<dbReference type="Proteomes" id="UP000777784">
    <property type="component" value="Unassembled WGS sequence"/>
</dbReference>
<accession>A0A948RT35</accession>
<dbReference type="Gene3D" id="2.60.40.4070">
    <property type="match status" value="1"/>
</dbReference>
<sequence length="382" mass="42040">MELVQQVSKCSCRTAIWTRMVPIALLMIIVLSTPVLGEGERGFYVICGDPVDTVPVGTALHEMFFTIRSTSEIADSVDVIIEGLLPLGWSANYCQESTGICYSMDARLPLPAGSDEGFRVDFYPRLDFPGTGSIILEFRSVLEPQMRGYCTITCSTLPSLPDVGLTVDCPPEVQTVTGPFGLSEFYVPIQSTGNDPDNLVVKLDKSEIPADWFAKFCLVSSGECFLDEATLPFSPGTDDEIRVDIDTGNDPGWADVRIHFYSESVPAFSRRCFFRVYDRGPETAGVPNVFNKELPLRITPNPMQVHAELSFYLETSGLVRADIFTPDGRKIRSLGGNVEPTGWSHLNWDGCDHMGRRAPAGVYLIKLETPTAISSAKILMAR</sequence>
<dbReference type="AlphaFoldDB" id="A0A948RT35"/>
<evidence type="ECO:0008006" key="3">
    <source>
        <dbReference type="Google" id="ProtNLM"/>
    </source>
</evidence>
<dbReference type="EMBL" id="JAHJDP010000032">
    <property type="protein sequence ID" value="MBU2690513.1"/>
    <property type="molecule type" value="Genomic_DNA"/>
</dbReference>
<evidence type="ECO:0000313" key="2">
    <source>
        <dbReference type="Proteomes" id="UP000777784"/>
    </source>
</evidence>
<protein>
    <recommendedName>
        <fullName evidence="3">FlgD Ig-like domain-containing protein</fullName>
    </recommendedName>
</protein>
<comment type="caution">
    <text evidence="1">The sequence shown here is derived from an EMBL/GenBank/DDBJ whole genome shotgun (WGS) entry which is preliminary data.</text>
</comment>
<reference evidence="1" key="1">
    <citation type="submission" date="2021-05" db="EMBL/GenBank/DDBJ databases">
        <title>Energy efficiency and biological interactions define the core microbiome of deep oligotrophic groundwater.</title>
        <authorList>
            <person name="Mehrshad M."/>
            <person name="Lopez-Fernandez M."/>
            <person name="Bell E."/>
            <person name="Bernier-Latmani R."/>
            <person name="Bertilsson S."/>
            <person name="Dopson M."/>
        </authorList>
    </citation>
    <scope>NUCLEOTIDE SEQUENCE</scope>
    <source>
        <strain evidence="1">Modern_marine.mb.64</strain>
    </source>
</reference>
<organism evidence="1 2">
    <name type="scientific">Eiseniibacteriota bacterium</name>
    <dbReference type="NCBI Taxonomy" id="2212470"/>
    <lineage>
        <taxon>Bacteria</taxon>
        <taxon>Candidatus Eiseniibacteriota</taxon>
    </lineage>
</organism>
<evidence type="ECO:0000313" key="1">
    <source>
        <dbReference type="EMBL" id="MBU2690513.1"/>
    </source>
</evidence>